<reference evidence="3" key="3">
    <citation type="submission" date="2023-06" db="EMBL/GenBank/DDBJ databases">
        <title>Identification of two novel mycobacterium reveal diversities and complexities of Mycobacterium gordonae clade.</title>
        <authorList>
            <person name="Matsumoto Y."/>
            <person name="Nakamura S."/>
            <person name="Motooka D."/>
            <person name="Fukushima K."/>
        </authorList>
    </citation>
    <scope>NUCLEOTIDE SEQUENCE</scope>
    <source>
        <strain evidence="3">TY812</strain>
    </source>
</reference>
<dbReference type="InterPro" id="IPR046719">
    <property type="entry name" value="DUF6611"/>
</dbReference>
<keyword evidence="1" id="KW-1133">Transmembrane helix</keyword>
<gene>
    <name evidence="2" type="ORF">MPRG_44310</name>
    <name evidence="3" type="ORF">QXL92_30545</name>
</gene>
<dbReference type="Proteomes" id="UP000465240">
    <property type="component" value="Unassembled WGS sequence"/>
</dbReference>
<keyword evidence="1" id="KW-0812">Transmembrane</keyword>
<protein>
    <submittedName>
        <fullName evidence="3">Uncharacterized protein</fullName>
    </submittedName>
</protein>
<name>A0AAJ1SGL9_9MYCO</name>
<keyword evidence="4" id="KW-1185">Reference proteome</keyword>
<evidence type="ECO:0000313" key="3">
    <source>
        <dbReference type="EMBL" id="MDP7739074.1"/>
    </source>
</evidence>
<dbReference type="AlphaFoldDB" id="A0AAJ1SGL9"/>
<dbReference type="EMBL" id="JAUFSA010000003">
    <property type="protein sequence ID" value="MDP7739074.1"/>
    <property type="molecule type" value="Genomic_DNA"/>
</dbReference>
<dbReference type="RefSeq" id="WP_120793834.1">
    <property type="nucleotide sequence ID" value="NZ_BLKX01000001.1"/>
</dbReference>
<reference evidence="2" key="2">
    <citation type="submission" date="2020-02" db="EMBL/GenBank/DDBJ databases">
        <authorList>
            <person name="Matsumoto Y."/>
            <person name="Kinjo T."/>
            <person name="Motooka D."/>
            <person name="Nabeya D."/>
            <person name="Jung N."/>
            <person name="Uechi K."/>
            <person name="Horii T."/>
            <person name="Iida T."/>
            <person name="Fujita J."/>
            <person name="Nakamura S."/>
        </authorList>
    </citation>
    <scope>NUCLEOTIDE SEQUENCE</scope>
    <source>
        <strain evidence="2">JCM 18565</strain>
    </source>
</reference>
<sequence>MDAVWDPALLVGPVYTSGMQITRYRVTEPVPPQSINETPPPSPARGHLLDGSRRWGSFDAAVGQYGVRRYRLTIYPPGTGIDDRYAALLWRSWPIGGAALMVLAEMLLGDVLASAATVLVFAAGVYLAIGALLFVRGGPGRVPVRNLTVVLMPKSADVQELCRYTYWRALVDMLTDADRRLAAGDLSLVQHEAIWWQAYDRLEEWSRVVK</sequence>
<dbReference type="EMBL" id="BLKX01000001">
    <property type="protein sequence ID" value="GFG81155.1"/>
    <property type="molecule type" value="Genomic_DNA"/>
</dbReference>
<feature type="transmembrane region" description="Helical" evidence="1">
    <location>
        <begin position="114"/>
        <end position="135"/>
    </location>
</feature>
<evidence type="ECO:0000313" key="5">
    <source>
        <dbReference type="Proteomes" id="UP001229081"/>
    </source>
</evidence>
<comment type="caution">
    <text evidence="3">The sequence shown here is derived from an EMBL/GenBank/DDBJ whole genome shotgun (WGS) entry which is preliminary data.</text>
</comment>
<dbReference type="Pfam" id="PF20315">
    <property type="entry name" value="DUF6611"/>
    <property type="match status" value="1"/>
</dbReference>
<accession>A0AAJ1SGL9</accession>
<evidence type="ECO:0000313" key="2">
    <source>
        <dbReference type="EMBL" id="GFG81155.1"/>
    </source>
</evidence>
<evidence type="ECO:0000256" key="1">
    <source>
        <dbReference type="SAM" id="Phobius"/>
    </source>
</evidence>
<evidence type="ECO:0000313" key="4">
    <source>
        <dbReference type="Proteomes" id="UP000465240"/>
    </source>
</evidence>
<reference evidence="2 4" key="1">
    <citation type="journal article" date="2019" name="Emerg. Microbes Infect.">
        <title>Comprehensive subspecies identification of 175 nontuberculous mycobacteria species based on 7547 genomic profiles.</title>
        <authorList>
            <person name="Matsumoto Y."/>
            <person name="Kinjo T."/>
            <person name="Motooka D."/>
            <person name="Nabeya D."/>
            <person name="Jung N."/>
            <person name="Uechi K."/>
            <person name="Horii T."/>
            <person name="Iida T."/>
            <person name="Fujita J."/>
            <person name="Nakamura S."/>
        </authorList>
    </citation>
    <scope>NUCLEOTIDE SEQUENCE [LARGE SCALE GENOMIC DNA]</scope>
    <source>
        <strain evidence="2 4">JCM 18565</strain>
    </source>
</reference>
<keyword evidence="1" id="KW-0472">Membrane</keyword>
<organism evidence="3 5">
    <name type="scientific">Mycobacterium paragordonae</name>
    <dbReference type="NCBI Taxonomy" id="1389713"/>
    <lineage>
        <taxon>Bacteria</taxon>
        <taxon>Bacillati</taxon>
        <taxon>Actinomycetota</taxon>
        <taxon>Actinomycetes</taxon>
        <taxon>Mycobacteriales</taxon>
        <taxon>Mycobacteriaceae</taxon>
        <taxon>Mycobacterium</taxon>
    </lineage>
</organism>
<feature type="transmembrane region" description="Helical" evidence="1">
    <location>
        <begin position="88"/>
        <end position="108"/>
    </location>
</feature>
<dbReference type="KEGG" id="mpag:C0J29_24505"/>
<dbReference type="Proteomes" id="UP001229081">
    <property type="component" value="Unassembled WGS sequence"/>
</dbReference>
<proteinExistence type="predicted"/>